<sequence length="359" mass="41702">MKIYGIGMVIQSVEKELYELEYALNKEEIRSHGSNVFILTENIIKELVYIYGYLLYGKNYKDRLAKYGRTDKLMFGKAINILEKINKDDITSKSIILNELGREYLVFDPKSNLLENLIKCSKIRGKILHEHGLDIDKIEEYKNEVKIGIELSFNALRELKDKDIFPTIVEFDSTVHSKEKNITYFRDEIGTRIPIIINNYSVDDIKNNQWYIFRYSNIQNLVPVVNKIDAFVNDTIEPKICDLNIPLENNNFDFGYLKIIGDDKIISINSRKLTVGRLSTNNIHLTNRSISRKHCLIEVIDKYVYLVDLGSKFGTYLNDRKLIEGERVLITSNDIISIGMGNETVKFIYKVGEKDIDER</sequence>
<dbReference type="Proteomes" id="UP001288778">
    <property type="component" value="Unassembled WGS sequence"/>
</dbReference>
<proteinExistence type="predicted"/>
<accession>A0AAW9I0D2</accession>
<feature type="domain" description="FHA" evidence="1">
    <location>
        <begin position="273"/>
        <end position="322"/>
    </location>
</feature>
<dbReference type="SUPFAM" id="SSF49879">
    <property type="entry name" value="SMAD/FHA domain"/>
    <property type="match status" value="1"/>
</dbReference>
<dbReference type="SMART" id="SM00240">
    <property type="entry name" value="FHA"/>
    <property type="match status" value="1"/>
</dbReference>
<dbReference type="EMBL" id="WNVG01000046">
    <property type="protein sequence ID" value="MDZ5033528.1"/>
    <property type="molecule type" value="Genomic_DNA"/>
</dbReference>
<comment type="caution">
    <text evidence="2">The sequence shown here is derived from an EMBL/GenBank/DDBJ whole genome shotgun (WGS) entry which is preliminary data.</text>
</comment>
<dbReference type="PROSITE" id="PS50006">
    <property type="entry name" value="FHA_DOMAIN"/>
    <property type="match status" value="1"/>
</dbReference>
<name>A0AAW9I0D2_CLOPF</name>
<dbReference type="CDD" id="cd00060">
    <property type="entry name" value="FHA"/>
    <property type="match status" value="1"/>
</dbReference>
<dbReference type="Pfam" id="PF00498">
    <property type="entry name" value="FHA"/>
    <property type="match status" value="1"/>
</dbReference>
<dbReference type="InterPro" id="IPR008984">
    <property type="entry name" value="SMAD_FHA_dom_sf"/>
</dbReference>
<evidence type="ECO:0000313" key="3">
    <source>
        <dbReference type="EMBL" id="MDZ5033528.1"/>
    </source>
</evidence>
<organism evidence="2 4">
    <name type="scientific">Clostridium perfringens</name>
    <dbReference type="NCBI Taxonomy" id="1502"/>
    <lineage>
        <taxon>Bacteria</taxon>
        <taxon>Bacillati</taxon>
        <taxon>Bacillota</taxon>
        <taxon>Clostridia</taxon>
        <taxon>Eubacteriales</taxon>
        <taxon>Clostridiaceae</taxon>
        <taxon>Clostridium</taxon>
    </lineage>
</organism>
<protein>
    <submittedName>
        <fullName evidence="2">FHA domain-containing protein</fullName>
    </submittedName>
</protein>
<evidence type="ECO:0000313" key="4">
    <source>
        <dbReference type="Proteomes" id="UP001288778"/>
    </source>
</evidence>
<evidence type="ECO:0000259" key="1">
    <source>
        <dbReference type="PROSITE" id="PS50006"/>
    </source>
</evidence>
<dbReference type="Gene3D" id="2.60.200.20">
    <property type="match status" value="1"/>
</dbReference>
<dbReference type="RefSeq" id="WP_142710808.1">
    <property type="nucleotide sequence ID" value="NZ_CABHIO010000005.1"/>
</dbReference>
<gene>
    <name evidence="2" type="ORF">GNF68_13580</name>
    <name evidence="3" type="ORF">GNF81_12155</name>
</gene>
<dbReference type="InterPro" id="IPR000253">
    <property type="entry name" value="FHA_dom"/>
</dbReference>
<dbReference type="EMBL" id="WNUI01000058">
    <property type="protein sequence ID" value="MDZ4910068.1"/>
    <property type="molecule type" value="Genomic_DNA"/>
</dbReference>
<reference evidence="2" key="1">
    <citation type="submission" date="2019-11" db="EMBL/GenBank/DDBJ databases">
        <title>Characterization of Clostridium perfringens isolates from swine manure treated agricultural soils.</title>
        <authorList>
            <person name="Wushke S.T."/>
        </authorList>
    </citation>
    <scope>NUCLEOTIDE SEQUENCE</scope>
    <source>
        <strain evidence="3">X15</strain>
        <strain evidence="2">X94</strain>
    </source>
</reference>
<evidence type="ECO:0000313" key="2">
    <source>
        <dbReference type="EMBL" id="MDZ4910068.1"/>
    </source>
</evidence>
<dbReference type="Proteomes" id="UP001289066">
    <property type="component" value="Unassembled WGS sequence"/>
</dbReference>
<dbReference type="AlphaFoldDB" id="A0AAW9I0D2"/>